<dbReference type="STRING" id="882086.SacxiDRAFT_3030"/>
<dbReference type="InterPro" id="IPR029046">
    <property type="entry name" value="LolA/LolB/LppX"/>
</dbReference>
<dbReference type="Proteomes" id="UP000004691">
    <property type="component" value="Unassembled WGS sequence"/>
</dbReference>
<name>I0V537_9PSEU</name>
<dbReference type="RefSeq" id="WP_006239395.1">
    <property type="nucleotide sequence ID" value="NZ_JH636049.1"/>
</dbReference>
<dbReference type="Gene3D" id="2.50.20.10">
    <property type="entry name" value="Lipoprotein localisation LolA/LolB/LppX"/>
    <property type="match status" value="1"/>
</dbReference>
<dbReference type="InterPro" id="IPR004564">
    <property type="entry name" value="OM_lipoprot_carrier_LolA-like"/>
</dbReference>
<accession>I0V537</accession>
<dbReference type="eggNOG" id="COG2834">
    <property type="taxonomic scope" value="Bacteria"/>
</dbReference>
<protein>
    <submittedName>
        <fullName evidence="1">Outer membrane lipoprotein-sorting protein</fullName>
    </submittedName>
</protein>
<sequence>MKPVNPRRRAAVIAVSGTALGAAGLGVLAVPAGAGEAPELPAVEPLALVESVLRSDAPALSGSITVDNELGLPKIDGMSAVTAESGRVYFDGEGRARLALELHGGEYTVVSDGTQVWSYDSEENIATRLSLPDHADMESPHGAVPSDPATMAKRLVEFAGKASTVSVDGTATVAGRAAYELVLTPKPTEKTLLREARIAVDAENRLPLRVSVFTHGTAEPVVSLGFTEIDFGGQAPDLFSFTPPAGAEVADIEPRARNRGEKPFDDAHVVGEGWDSVMVARVTADTRSELADARTHDLLSRIGTRVNGEYGEGYLVKTRAVTALLTDDGRIAVGAVPEKVLSDALSRSGR</sequence>
<gene>
    <name evidence="1" type="ORF">SacxiDRAFT_3030</name>
</gene>
<keyword evidence="1" id="KW-0449">Lipoprotein</keyword>
<dbReference type="CDD" id="cd16325">
    <property type="entry name" value="LolA"/>
    <property type="match status" value="1"/>
</dbReference>
<dbReference type="EMBL" id="JH636049">
    <property type="protein sequence ID" value="EID55240.1"/>
    <property type="molecule type" value="Genomic_DNA"/>
</dbReference>
<keyword evidence="2" id="KW-1185">Reference proteome</keyword>
<dbReference type="AlphaFoldDB" id="I0V537"/>
<organism evidence="1 2">
    <name type="scientific">Saccharomonospora xinjiangensis XJ-54</name>
    <dbReference type="NCBI Taxonomy" id="882086"/>
    <lineage>
        <taxon>Bacteria</taxon>
        <taxon>Bacillati</taxon>
        <taxon>Actinomycetota</taxon>
        <taxon>Actinomycetes</taxon>
        <taxon>Pseudonocardiales</taxon>
        <taxon>Pseudonocardiaceae</taxon>
        <taxon>Saccharomonospora</taxon>
    </lineage>
</organism>
<dbReference type="PANTHER" id="PTHR37507">
    <property type="entry name" value="SPORULATION PROTEIN YDCC"/>
    <property type="match status" value="1"/>
</dbReference>
<evidence type="ECO:0000313" key="1">
    <source>
        <dbReference type="EMBL" id="EID55240.1"/>
    </source>
</evidence>
<dbReference type="HOGENOM" id="CLU_057675_0_0_11"/>
<proteinExistence type="predicted"/>
<dbReference type="SUPFAM" id="SSF89392">
    <property type="entry name" value="Prokaryotic lipoproteins and lipoprotein localization factors"/>
    <property type="match status" value="1"/>
</dbReference>
<reference evidence="1 2" key="1">
    <citation type="submission" date="2012-01" db="EMBL/GenBank/DDBJ databases">
        <title>Improved High-Quality Draft sequence of Saccharomonospora xinjiangensis XJ-54.</title>
        <authorList>
            <consortium name="US DOE Joint Genome Institute"/>
            <person name="Lucas S."/>
            <person name="Han J."/>
            <person name="Lapidus A."/>
            <person name="Cheng J.-F."/>
            <person name="Goodwin L."/>
            <person name="Pitluck S."/>
            <person name="Peters L."/>
            <person name="Mikhailova N."/>
            <person name="Teshima H."/>
            <person name="Detter J.C."/>
            <person name="Han C."/>
            <person name="Tapia R."/>
            <person name="Land M."/>
            <person name="Hauser L."/>
            <person name="Kyrpides N."/>
            <person name="Ivanova N."/>
            <person name="Pagani I."/>
            <person name="Brambilla E.-M."/>
            <person name="Klenk H.-P."/>
            <person name="Woyke T."/>
        </authorList>
    </citation>
    <scope>NUCLEOTIDE SEQUENCE [LARGE SCALE GENOMIC DNA]</scope>
    <source>
        <strain evidence="1 2">XJ-54</strain>
    </source>
</reference>
<dbReference type="PANTHER" id="PTHR37507:SF2">
    <property type="entry name" value="SPORULATION PROTEIN YDCC"/>
    <property type="match status" value="1"/>
</dbReference>
<dbReference type="InterPro" id="IPR052944">
    <property type="entry name" value="Sporulation_related"/>
</dbReference>
<evidence type="ECO:0000313" key="2">
    <source>
        <dbReference type="Proteomes" id="UP000004691"/>
    </source>
</evidence>